<evidence type="ECO:0000256" key="2">
    <source>
        <dbReference type="ARBA" id="ARBA00005417"/>
    </source>
</evidence>
<dbReference type="Pfam" id="PF00005">
    <property type="entry name" value="ABC_tran"/>
    <property type="match status" value="1"/>
</dbReference>
<dbReference type="Pfam" id="PF08352">
    <property type="entry name" value="oligo_HPY"/>
    <property type="match status" value="1"/>
</dbReference>
<dbReference type="Proteomes" id="UP000295701">
    <property type="component" value="Unassembled WGS sequence"/>
</dbReference>
<comment type="similarity">
    <text evidence="2">Belongs to the ABC transporter superfamily.</text>
</comment>
<dbReference type="CDD" id="cd03257">
    <property type="entry name" value="ABC_NikE_OppD_transporters"/>
    <property type="match status" value="1"/>
</dbReference>
<dbReference type="GO" id="GO:0005524">
    <property type="term" value="F:ATP binding"/>
    <property type="evidence" value="ECO:0007669"/>
    <property type="project" value="UniProtKB-KW"/>
</dbReference>
<comment type="caution">
    <text evidence="7">The sequence shown here is derived from an EMBL/GenBank/DDBJ whole genome shotgun (WGS) entry which is preliminary data.</text>
</comment>
<accession>A0A4R6A4V2</accession>
<evidence type="ECO:0000259" key="6">
    <source>
        <dbReference type="PROSITE" id="PS50893"/>
    </source>
</evidence>
<keyword evidence="8" id="KW-1185">Reference proteome</keyword>
<sequence length="274" mass="29468">MDEILRTEGLSRHFAVGARRLTALDDVSLRLGAGRILGVVGESGSGKTTLARLVMALDRPSAGRVLIAGREVSAMPPAVLRRARTDFQMVFQDPYGSLDPRQRVARIVAEPLHLLPDPPRGAARRALLAATLAEVGLEPDALDRFPHQFSGGQRQRIAIARAIVTRPRLLVADEATSALDVTVQRRILDLLLGLRAKHGIAVLFISHDIGVVDEICDEIAVMRAGRIVETGPARDVLDAPRAPYTRALVAAAPRLDTVARRAAQAVRPSGSGRP</sequence>
<name>A0A4R6A4V2_9RHOB</name>
<dbReference type="SMART" id="SM00382">
    <property type="entry name" value="AAA"/>
    <property type="match status" value="1"/>
</dbReference>
<dbReference type="InterPro" id="IPR027417">
    <property type="entry name" value="P-loop_NTPase"/>
</dbReference>
<keyword evidence="5 7" id="KW-0067">ATP-binding</keyword>
<dbReference type="RefSeq" id="WP_133397518.1">
    <property type="nucleotide sequence ID" value="NZ_SNAA01000015.1"/>
</dbReference>
<dbReference type="InterPro" id="IPR013563">
    <property type="entry name" value="Oligopep_ABC_C"/>
</dbReference>
<dbReference type="EMBL" id="SNAA01000015">
    <property type="protein sequence ID" value="TDL77694.1"/>
    <property type="molecule type" value="Genomic_DNA"/>
</dbReference>
<dbReference type="PANTHER" id="PTHR43776">
    <property type="entry name" value="TRANSPORT ATP-BINDING PROTEIN"/>
    <property type="match status" value="1"/>
</dbReference>
<evidence type="ECO:0000256" key="1">
    <source>
        <dbReference type="ARBA" id="ARBA00004417"/>
    </source>
</evidence>
<dbReference type="SUPFAM" id="SSF52540">
    <property type="entry name" value="P-loop containing nucleoside triphosphate hydrolases"/>
    <property type="match status" value="1"/>
</dbReference>
<reference evidence="7 8" key="1">
    <citation type="submission" date="2019-03" db="EMBL/GenBank/DDBJ databases">
        <title>Primorskyibacter sp. SS33 isolated from sediments.</title>
        <authorList>
            <person name="Xunke S."/>
        </authorList>
    </citation>
    <scope>NUCLEOTIDE SEQUENCE [LARGE SCALE GENOMIC DNA]</scope>
    <source>
        <strain evidence="7 8">SS33</strain>
    </source>
</reference>
<dbReference type="GO" id="GO:0005886">
    <property type="term" value="C:plasma membrane"/>
    <property type="evidence" value="ECO:0007669"/>
    <property type="project" value="UniProtKB-SubCell"/>
</dbReference>
<dbReference type="AlphaFoldDB" id="A0A4R6A4V2"/>
<dbReference type="InterPro" id="IPR017871">
    <property type="entry name" value="ABC_transporter-like_CS"/>
</dbReference>
<proteinExistence type="inferred from homology"/>
<evidence type="ECO:0000313" key="8">
    <source>
        <dbReference type="Proteomes" id="UP000295701"/>
    </source>
</evidence>
<comment type="subcellular location">
    <subcellularLocation>
        <location evidence="1">Cell inner membrane</location>
        <topology evidence="1">Peripheral membrane protein</topology>
    </subcellularLocation>
</comment>
<feature type="domain" description="ABC transporter" evidence="6">
    <location>
        <begin position="5"/>
        <end position="249"/>
    </location>
</feature>
<dbReference type="GO" id="GO:0016887">
    <property type="term" value="F:ATP hydrolysis activity"/>
    <property type="evidence" value="ECO:0007669"/>
    <property type="project" value="InterPro"/>
</dbReference>
<organism evidence="7 8">
    <name type="scientific">Palleronia sediminis</name>
    <dbReference type="NCBI Taxonomy" id="2547833"/>
    <lineage>
        <taxon>Bacteria</taxon>
        <taxon>Pseudomonadati</taxon>
        <taxon>Pseudomonadota</taxon>
        <taxon>Alphaproteobacteria</taxon>
        <taxon>Rhodobacterales</taxon>
        <taxon>Roseobacteraceae</taxon>
        <taxon>Palleronia</taxon>
    </lineage>
</organism>
<keyword evidence="4" id="KW-0547">Nucleotide-binding</keyword>
<protein>
    <submittedName>
        <fullName evidence="7">ABC transporter ATP-binding protein</fullName>
    </submittedName>
</protein>
<dbReference type="InterPro" id="IPR003439">
    <property type="entry name" value="ABC_transporter-like_ATP-bd"/>
</dbReference>
<dbReference type="PANTHER" id="PTHR43776:SF7">
    <property type="entry name" value="D,D-DIPEPTIDE TRANSPORT ATP-BINDING PROTEIN DDPF-RELATED"/>
    <property type="match status" value="1"/>
</dbReference>
<evidence type="ECO:0000256" key="4">
    <source>
        <dbReference type="ARBA" id="ARBA00022741"/>
    </source>
</evidence>
<dbReference type="OrthoDB" id="9802264at2"/>
<dbReference type="InterPro" id="IPR003593">
    <property type="entry name" value="AAA+_ATPase"/>
</dbReference>
<evidence type="ECO:0000256" key="5">
    <source>
        <dbReference type="ARBA" id="ARBA00022840"/>
    </source>
</evidence>
<dbReference type="Gene3D" id="3.40.50.300">
    <property type="entry name" value="P-loop containing nucleotide triphosphate hydrolases"/>
    <property type="match status" value="1"/>
</dbReference>
<evidence type="ECO:0000256" key="3">
    <source>
        <dbReference type="ARBA" id="ARBA00022448"/>
    </source>
</evidence>
<evidence type="ECO:0000313" key="7">
    <source>
        <dbReference type="EMBL" id="TDL77694.1"/>
    </source>
</evidence>
<dbReference type="GO" id="GO:0055085">
    <property type="term" value="P:transmembrane transport"/>
    <property type="evidence" value="ECO:0007669"/>
    <property type="project" value="UniProtKB-ARBA"/>
</dbReference>
<dbReference type="GO" id="GO:0015833">
    <property type="term" value="P:peptide transport"/>
    <property type="evidence" value="ECO:0007669"/>
    <property type="project" value="InterPro"/>
</dbReference>
<dbReference type="InterPro" id="IPR050319">
    <property type="entry name" value="ABC_transp_ATP-bind"/>
</dbReference>
<gene>
    <name evidence="7" type="ORF">E2L08_12955</name>
</gene>
<keyword evidence="3" id="KW-0813">Transport</keyword>
<dbReference type="PROSITE" id="PS50893">
    <property type="entry name" value="ABC_TRANSPORTER_2"/>
    <property type="match status" value="1"/>
</dbReference>
<dbReference type="PROSITE" id="PS00211">
    <property type="entry name" value="ABC_TRANSPORTER_1"/>
    <property type="match status" value="1"/>
</dbReference>